<gene>
    <name evidence="2" type="ORF">FBBNIHIM_26360</name>
</gene>
<evidence type="ECO:0000256" key="1">
    <source>
        <dbReference type="SAM" id="MobiDB-lite"/>
    </source>
</evidence>
<organism evidence="2 3">
    <name type="scientific">Pseudocitrobacter vendiensis</name>
    <dbReference type="NCBI Taxonomy" id="2488306"/>
    <lineage>
        <taxon>Bacteria</taxon>
        <taxon>Pseudomonadati</taxon>
        <taxon>Pseudomonadota</taxon>
        <taxon>Gammaproteobacteria</taxon>
        <taxon>Enterobacterales</taxon>
        <taxon>Enterobacteriaceae</taxon>
        <taxon>Pseudocitrobacter</taxon>
    </lineage>
</organism>
<reference evidence="2" key="1">
    <citation type="submission" date="2022-05" db="EMBL/GenBank/DDBJ databases">
        <authorList>
            <person name="Blom J."/>
        </authorList>
    </citation>
    <scope>NUCLEOTIDE SEQUENCE</scope>
    <source>
        <strain evidence="2">Type strain: CPO20170097</strain>
    </source>
</reference>
<comment type="caution">
    <text evidence="2">The sequence shown here is derived from an EMBL/GenBank/DDBJ whole genome shotgun (WGS) entry which is preliminary data.</text>
</comment>
<evidence type="ECO:0000313" key="3">
    <source>
        <dbReference type="Proteomes" id="UP001152651"/>
    </source>
</evidence>
<sequence>MAIHDTGMFTVKEINRLKTLQDVIDRNLRPGQAAEMPLGMNNQSRGRTGNRLLPASMTDQALNIIRERYADFGPTLAREKAR</sequence>
<evidence type="ECO:0008006" key="4">
    <source>
        <dbReference type="Google" id="ProtNLM"/>
    </source>
</evidence>
<feature type="region of interest" description="Disordered" evidence="1">
    <location>
        <begin position="34"/>
        <end position="53"/>
    </location>
</feature>
<protein>
    <recommendedName>
        <fullName evidence="4">Integrase</fullName>
    </recommendedName>
</protein>
<dbReference type="Proteomes" id="UP001152651">
    <property type="component" value="Unassembled WGS sequence"/>
</dbReference>
<evidence type="ECO:0000313" key="2">
    <source>
        <dbReference type="EMBL" id="CAH6675734.1"/>
    </source>
</evidence>
<dbReference type="EMBL" id="CALSBS010000071">
    <property type="protein sequence ID" value="CAH6675734.1"/>
    <property type="molecule type" value="Genomic_DNA"/>
</dbReference>
<accession>A0ABM9FH42</accession>
<keyword evidence="3" id="KW-1185">Reference proteome</keyword>
<name>A0ABM9FH42_9ENTR</name>
<proteinExistence type="predicted"/>
<dbReference type="RefSeq" id="WP_253899395.1">
    <property type="nucleotide sequence ID" value="NZ_CALSBS010000071.1"/>
</dbReference>